<evidence type="ECO:0000313" key="1">
    <source>
        <dbReference type="EMBL" id="KAJ0172602.1"/>
    </source>
</evidence>
<gene>
    <name evidence="1" type="ORF">K1T71_011741</name>
</gene>
<comment type="caution">
    <text evidence="1">The sequence shown here is derived from an EMBL/GenBank/DDBJ whole genome shotgun (WGS) entry which is preliminary data.</text>
</comment>
<protein>
    <submittedName>
        <fullName evidence="1">Uncharacterized protein</fullName>
    </submittedName>
</protein>
<evidence type="ECO:0000313" key="2">
    <source>
        <dbReference type="Proteomes" id="UP000824533"/>
    </source>
</evidence>
<name>A0ACC1CM98_9NEOP</name>
<keyword evidence="2" id="KW-1185">Reference proteome</keyword>
<accession>A0ACC1CM98</accession>
<organism evidence="1 2">
    <name type="scientific">Dendrolimus kikuchii</name>
    <dbReference type="NCBI Taxonomy" id="765133"/>
    <lineage>
        <taxon>Eukaryota</taxon>
        <taxon>Metazoa</taxon>
        <taxon>Ecdysozoa</taxon>
        <taxon>Arthropoda</taxon>
        <taxon>Hexapoda</taxon>
        <taxon>Insecta</taxon>
        <taxon>Pterygota</taxon>
        <taxon>Neoptera</taxon>
        <taxon>Endopterygota</taxon>
        <taxon>Lepidoptera</taxon>
        <taxon>Glossata</taxon>
        <taxon>Ditrysia</taxon>
        <taxon>Bombycoidea</taxon>
        <taxon>Lasiocampidae</taxon>
        <taxon>Dendrolimus</taxon>
    </lineage>
</organism>
<dbReference type="EMBL" id="CM034407">
    <property type="protein sequence ID" value="KAJ0172602.1"/>
    <property type="molecule type" value="Genomic_DNA"/>
</dbReference>
<sequence length="406" mass="47499">MFTIKFFFLVSCISLTVSVLWIQLANSSQSVLVNDSIVQEALKNVAKDYRYTDVYRKTNKLPKDLKYVLQWTPYEFAPFYYLGEGQKNFIKKNCSVINCYMTTDRNFFDGDLTKFDAIAFNGRNLKETDLPKQRSGHQKYIYINMESSDNFPVCNDAFDGFFNWTSTYKLNSDVPYPYLLIRNINGEIVGPKKDMEWIEDLPEIDEELATKISNKTKAAAWFVSHCKTRSKRKEFVDTLQEALKPYGYNVDIYGSCGTMECSRKKNADCKAILEKDYFFYMSLENSFAEDYVTEKLLTAVQHNIIPIVYGGADYSRFLPPGSYIDGRKYTPKDLAALMYKLMKDPKLYQEYFKWKDMYTYHDPTTVENICAMCAALNDPKMIQTETVYNEFREWWTPNFKKRCESP</sequence>
<dbReference type="Proteomes" id="UP000824533">
    <property type="component" value="Linkage Group LG21"/>
</dbReference>
<reference evidence="1 2" key="1">
    <citation type="journal article" date="2021" name="Front. Genet.">
        <title>Chromosome-Level Genome Assembly Reveals Significant Gene Expansion in the Toll and IMD Signaling Pathways of Dendrolimus kikuchii.</title>
        <authorList>
            <person name="Zhou J."/>
            <person name="Wu P."/>
            <person name="Xiong Z."/>
            <person name="Liu N."/>
            <person name="Zhao N."/>
            <person name="Ji M."/>
            <person name="Qiu Y."/>
            <person name="Yang B."/>
        </authorList>
    </citation>
    <scope>NUCLEOTIDE SEQUENCE [LARGE SCALE GENOMIC DNA]</scope>
    <source>
        <strain evidence="1">Ann1</strain>
    </source>
</reference>
<proteinExistence type="predicted"/>